<name>A0A0H2RAW8_9AGAM</name>
<dbReference type="FunCoup" id="A0A0H2RAW8">
    <property type="interactions" value="165"/>
</dbReference>
<dbReference type="InParanoid" id="A0A0H2RAW8"/>
<dbReference type="GO" id="GO:0016491">
    <property type="term" value="F:oxidoreductase activity"/>
    <property type="evidence" value="ECO:0007669"/>
    <property type="project" value="UniProtKB-KW"/>
</dbReference>
<accession>A0A0H2RAW8</accession>
<dbReference type="PRINTS" id="PR00081">
    <property type="entry name" value="GDHRDH"/>
</dbReference>
<dbReference type="InterPro" id="IPR002347">
    <property type="entry name" value="SDR_fam"/>
</dbReference>
<comment type="similarity">
    <text evidence="1">Belongs to the short-chain dehydrogenases/reductases (SDR) family.</text>
</comment>
<dbReference type="EMBL" id="KQ086070">
    <property type="protein sequence ID" value="KLO08995.1"/>
    <property type="molecule type" value="Genomic_DNA"/>
</dbReference>
<dbReference type="InterPro" id="IPR036291">
    <property type="entry name" value="NAD(P)-bd_dom_sf"/>
</dbReference>
<dbReference type="STRING" id="27342.A0A0H2RAW8"/>
<dbReference type="PANTHER" id="PTHR24320">
    <property type="entry name" value="RETINOL DEHYDROGENASE"/>
    <property type="match status" value="1"/>
</dbReference>
<protein>
    <submittedName>
        <fullName evidence="4">NAD-P-binding protein</fullName>
    </submittedName>
</protein>
<organism evidence="4 5">
    <name type="scientific">Schizopora paradoxa</name>
    <dbReference type="NCBI Taxonomy" id="27342"/>
    <lineage>
        <taxon>Eukaryota</taxon>
        <taxon>Fungi</taxon>
        <taxon>Dikarya</taxon>
        <taxon>Basidiomycota</taxon>
        <taxon>Agaricomycotina</taxon>
        <taxon>Agaricomycetes</taxon>
        <taxon>Hymenochaetales</taxon>
        <taxon>Schizoporaceae</taxon>
        <taxon>Schizopora</taxon>
    </lineage>
</organism>
<keyword evidence="3" id="KW-0560">Oxidoreductase</keyword>
<reference evidence="4 5" key="1">
    <citation type="submission" date="2015-04" db="EMBL/GenBank/DDBJ databases">
        <title>Complete genome sequence of Schizopora paradoxa KUC8140, a cosmopolitan wood degrader in East Asia.</title>
        <authorList>
            <consortium name="DOE Joint Genome Institute"/>
            <person name="Min B."/>
            <person name="Park H."/>
            <person name="Jang Y."/>
            <person name="Kim J.-J."/>
            <person name="Kim K.H."/>
            <person name="Pangilinan J."/>
            <person name="Lipzen A."/>
            <person name="Riley R."/>
            <person name="Grigoriev I.V."/>
            <person name="Spatafora J.W."/>
            <person name="Choi I.-G."/>
        </authorList>
    </citation>
    <scope>NUCLEOTIDE SEQUENCE [LARGE SCALE GENOMIC DNA]</scope>
    <source>
        <strain evidence="4 5">KUC8140</strain>
    </source>
</reference>
<evidence type="ECO:0000256" key="3">
    <source>
        <dbReference type="ARBA" id="ARBA00023002"/>
    </source>
</evidence>
<evidence type="ECO:0000256" key="1">
    <source>
        <dbReference type="ARBA" id="ARBA00006484"/>
    </source>
</evidence>
<dbReference type="PANTHER" id="PTHR24320:SF236">
    <property type="entry name" value="SHORT-CHAIN DEHYDROGENASE-RELATED"/>
    <property type="match status" value="1"/>
</dbReference>
<keyword evidence="2" id="KW-0521">NADP</keyword>
<evidence type="ECO:0000256" key="2">
    <source>
        <dbReference type="ARBA" id="ARBA00022857"/>
    </source>
</evidence>
<dbReference type="Pfam" id="PF00106">
    <property type="entry name" value="adh_short"/>
    <property type="match status" value="1"/>
</dbReference>
<dbReference type="SUPFAM" id="SSF51735">
    <property type="entry name" value="NAD(P)-binding Rossmann-fold domains"/>
    <property type="match status" value="1"/>
</dbReference>
<proteinExistence type="inferred from homology"/>
<gene>
    <name evidence="4" type="ORF">SCHPADRAFT_586445</name>
</gene>
<dbReference type="AlphaFoldDB" id="A0A0H2RAW8"/>
<keyword evidence="5" id="KW-1185">Reference proteome</keyword>
<dbReference type="Gene3D" id="3.40.50.720">
    <property type="entry name" value="NAD(P)-binding Rossmann-like Domain"/>
    <property type="match status" value="1"/>
</dbReference>
<evidence type="ECO:0000313" key="4">
    <source>
        <dbReference type="EMBL" id="KLO08995.1"/>
    </source>
</evidence>
<evidence type="ECO:0000313" key="5">
    <source>
        <dbReference type="Proteomes" id="UP000053477"/>
    </source>
</evidence>
<dbReference type="Proteomes" id="UP000053477">
    <property type="component" value="Unassembled WGS sequence"/>
</dbReference>
<dbReference type="OrthoDB" id="191139at2759"/>
<sequence>MAESTWWKLRQFWTESFFVPKSKFTAEDIPDLSGKVMIVTGGNSGIGKETVKQLLRKNAKVYMASRSRARAEEAIADLETETGKKAIFLELDLADLASVKKAAEAFKSQETELHVLFNNGGIMHTPMSELTKQGYDLQFGTNVLGHYYFTTLLLPTLLATVKTSPPGTVRVITTSSSGSYLFDKDDIDYETMRPSKARDEMGTQPLYVQSKFGNTLFAKELARRYGSEGITSITLNPGNIDTNLARTMPKFAVFLIRLIMVHPIPLGAITQLYAGTAPECAEHNGKFLMPWARMGKHTKASNSPENSLRLWNWLDAQVKAWEEGYHEPASN</sequence>